<proteinExistence type="predicted"/>
<sequence>MALGIAGLEYILKLNDQMTAPIKGIMGQFDALAGKGKAAMGNIAAGAAGIVAAGYSIASGLQPALETSRALGEVKSLGVAEQSLEQLKNKALSFSSSFGGAAAEFVRSAYDIQSAIAGLNGDELSAFTAASNLLAKGTKSTAATITNYMGTMYGIFADEAAKIGKSDWVDKIAGQTALAVKMFKTDGSKMAQAFSTLGASAKAAGVEVAEQFAVLGALQATMGGGESATQYKAFLAGVGKAQKKLGLTFTDSNGRMLDMVTILQRIKDKYGDLSNTASADLITSAFGSDQATALIKLLIPQVRNLTGNIKDLRNVSGTADLQKMAQAMTDPWQRLSAIMVNIKDSIGGQVLKKIEPLANKIADMGKYAVDWLNANKYIARLIGFIGIGITALAGAGASLMLLVGAFKLMGVGAKGALLPITGLRGALVGVGASGAGLGKTLISAFTAPVQPIKTTEKWTFLLKNAFTSMWGSAVSGFNGLRWRLALLPDLFKSILGNGISLKSMFTGVGSGINLLVKPLNMAKSLFANLFSVAFRLLNPFTYLRLVVMALFSPLSMVALLIGGVAMLAYKFKSQLAAVWDGIKIGFGSISDRLQPLSNAFAIFKTAIGKIADIFSRITGGMRASSAEAGRFVQIGMVIGNVLGTGLEIVAGFVELLATQFLNVVEIFGNVADDLLTMWDGVVAGWEAGDAMQIFGALAQGITNIFGDVWQGVKKMFFDSLNWIIRQVNKVGDYIGIKIPEIKVESSVLETKNNITTSNVTATKNSNLQLDESIKPNARPQINTTTQGLISTAMTQNKNVSHSMVINKMEIKSDDPDRWRRETQQWQDRQALGAGYD</sequence>
<keyword evidence="1" id="KW-1133">Transmembrane helix</keyword>
<keyword evidence="4" id="KW-1185">Reference proteome</keyword>
<organism evidence="3 4">
    <name type="scientific">Gallibacterium genomosp. 2</name>
    <dbReference type="NCBI Taxonomy" id="155517"/>
    <lineage>
        <taxon>Bacteria</taxon>
        <taxon>Pseudomonadati</taxon>
        <taxon>Pseudomonadota</taxon>
        <taxon>Gammaproteobacteria</taxon>
        <taxon>Pasteurellales</taxon>
        <taxon>Pasteurellaceae</taxon>
        <taxon>Gallibacterium</taxon>
    </lineage>
</organism>
<dbReference type="AlphaFoldDB" id="A0A0A2Y161"/>
<name>A0A0A2Y161_9PAST</name>
<keyword evidence="1" id="KW-0812">Transmembrane</keyword>
<evidence type="ECO:0000313" key="3">
    <source>
        <dbReference type="EMBL" id="KGQ31224.1"/>
    </source>
</evidence>
<dbReference type="InterPro" id="IPR010090">
    <property type="entry name" value="Phage_tape_meas"/>
</dbReference>
<accession>A0A0A2Y161</accession>
<dbReference type="NCBIfam" id="TIGR01760">
    <property type="entry name" value="tape_meas_TP901"/>
    <property type="match status" value="1"/>
</dbReference>
<feature type="transmembrane region" description="Helical" evidence="1">
    <location>
        <begin position="549"/>
        <end position="569"/>
    </location>
</feature>
<protein>
    <submittedName>
        <fullName evidence="3">Phage tail protein</fullName>
    </submittedName>
</protein>
<gene>
    <name evidence="3" type="ORF">P375_08075</name>
</gene>
<keyword evidence="1" id="KW-0472">Membrane</keyword>
<feature type="transmembrane region" description="Helical" evidence="1">
    <location>
        <begin position="426"/>
        <end position="449"/>
    </location>
</feature>
<dbReference type="Proteomes" id="UP000030418">
    <property type="component" value="Unassembled WGS sequence"/>
</dbReference>
<comment type="caution">
    <text evidence="3">The sequence shown here is derived from an EMBL/GenBank/DDBJ whole genome shotgun (WGS) entry which is preliminary data.</text>
</comment>
<feature type="transmembrane region" description="Helical" evidence="1">
    <location>
        <begin position="494"/>
        <end position="516"/>
    </location>
</feature>
<feature type="transmembrane region" description="Helical" evidence="1">
    <location>
        <begin position="461"/>
        <end position="482"/>
    </location>
</feature>
<evidence type="ECO:0000256" key="1">
    <source>
        <dbReference type="SAM" id="Phobius"/>
    </source>
</evidence>
<evidence type="ECO:0000313" key="4">
    <source>
        <dbReference type="Proteomes" id="UP000030418"/>
    </source>
</evidence>
<feature type="transmembrane region" description="Helical" evidence="1">
    <location>
        <begin position="381"/>
        <end position="406"/>
    </location>
</feature>
<reference evidence="3 4" key="1">
    <citation type="submission" date="2014-08" db="EMBL/GenBank/DDBJ databases">
        <title>Chaperone-usher fimbriae in a diverse selection of Gallibacterium genomes.</title>
        <authorList>
            <person name="Kudirkiene E."/>
            <person name="Bager R.J."/>
            <person name="Johnson T.J."/>
            <person name="Bojesen A.M."/>
        </authorList>
    </citation>
    <scope>NUCLEOTIDE SEQUENCE [LARGE SCALE GENOMIC DNA]</scope>
    <source>
        <strain evidence="3 4">CCM5976</strain>
    </source>
</reference>
<evidence type="ECO:0000259" key="2">
    <source>
        <dbReference type="Pfam" id="PF10145"/>
    </source>
</evidence>
<dbReference type="RefSeq" id="WP_039135907.1">
    <property type="nucleotide sequence ID" value="NZ_JPXY01000035.1"/>
</dbReference>
<dbReference type="EMBL" id="JPXY01000035">
    <property type="protein sequence ID" value="KGQ31224.1"/>
    <property type="molecule type" value="Genomic_DNA"/>
</dbReference>
<feature type="domain" description="Phage tail tape measure protein" evidence="2">
    <location>
        <begin position="89"/>
        <end position="287"/>
    </location>
</feature>
<dbReference type="Pfam" id="PF10145">
    <property type="entry name" value="PhageMin_Tail"/>
    <property type="match status" value="1"/>
</dbReference>